<sequence length="39" mass="4464">MANPRKRLISTSSCFPRAEIKLTGTLYIYLGNPLDLHWS</sequence>
<evidence type="ECO:0000313" key="1">
    <source>
        <dbReference type="EMBL" id="CBG76434.1"/>
    </source>
</evidence>
<organism evidence="1">
    <name type="scientific">Oryza officinalis</name>
    <dbReference type="NCBI Taxonomy" id="4535"/>
    <lineage>
        <taxon>Eukaryota</taxon>
        <taxon>Viridiplantae</taxon>
        <taxon>Streptophyta</taxon>
        <taxon>Embryophyta</taxon>
        <taxon>Tracheophyta</taxon>
        <taxon>Spermatophyta</taxon>
        <taxon>Magnoliopsida</taxon>
        <taxon>Liliopsida</taxon>
        <taxon>Poales</taxon>
        <taxon>Poaceae</taxon>
        <taxon>BOP clade</taxon>
        <taxon>Oryzoideae</taxon>
        <taxon>Oryzeae</taxon>
        <taxon>Oryzinae</taxon>
        <taxon>Oryza</taxon>
    </lineage>
</organism>
<dbReference type="AlphaFoldDB" id="D0ABG4"/>
<name>D0ABG4_9ORYZ</name>
<accession>D0ABG4</accession>
<reference evidence="1" key="1">
    <citation type="journal article" date="2009" name="J. Genet. Genomics">
        <title>Analysis of collinear regions of Oryza AA and CC genomes.</title>
        <authorList>
            <person name="Feng Q."/>
            <person name="Huang T."/>
            <person name="Zhao Q."/>
            <person name="Zhu J."/>
            <person name="Lin Z."/>
            <person name="Han B."/>
        </authorList>
    </citation>
    <scope>NUCLEOTIDE SEQUENCE</scope>
</reference>
<proteinExistence type="predicted"/>
<gene>
    <name evidence="1" type="primary">OO_Ba0013J05-OO_Ba0033A15.21</name>
</gene>
<reference evidence="1" key="2">
    <citation type="submission" date="2009-09" db="EMBL/GenBank/DDBJ databases">
        <authorList>
            <person name="Han"/>
            <person name="B"/>
            <person name="Feng"/>
            <person name="Q"/>
            <person name="Huang"/>
            <person name="T"/>
            <person name="Zhao"/>
            <person name="Q"/>
            <person name="Zhu"/>
            <person name="J J.and.Lin."/>
            <person name="Z X."/>
        </authorList>
    </citation>
    <scope>NUCLEOTIDE SEQUENCE</scope>
</reference>
<protein>
    <submittedName>
        <fullName evidence="1">OO_Ba0013J05-OO_Ba0033A15.21 protein</fullName>
    </submittedName>
</protein>
<dbReference type="EMBL" id="FP565616">
    <property type="protein sequence ID" value="CBG76434.1"/>
    <property type="molecule type" value="Genomic_DNA"/>
</dbReference>